<dbReference type="PANTHER" id="PTHR47017:SF1">
    <property type="entry name" value="ACYL-COA"/>
    <property type="match status" value="1"/>
</dbReference>
<organism evidence="1 2">
    <name type="scientific">Uliginosibacterium paludis</name>
    <dbReference type="NCBI Taxonomy" id="1615952"/>
    <lineage>
        <taxon>Bacteria</taxon>
        <taxon>Pseudomonadati</taxon>
        <taxon>Pseudomonadota</taxon>
        <taxon>Betaproteobacteria</taxon>
        <taxon>Rhodocyclales</taxon>
        <taxon>Zoogloeaceae</taxon>
        <taxon>Uliginosibacterium</taxon>
    </lineage>
</organism>
<dbReference type="PANTHER" id="PTHR47017">
    <property type="entry name" value="ACYL-COA"/>
    <property type="match status" value="1"/>
</dbReference>
<dbReference type="Gene3D" id="3.40.630.30">
    <property type="match status" value="1"/>
</dbReference>
<dbReference type="InterPro" id="IPR007434">
    <property type="entry name" value="FemAB-like"/>
</dbReference>
<proteinExistence type="predicted"/>
<protein>
    <submittedName>
        <fullName evidence="1">GNAT family N-acetyltransferase</fullName>
    </submittedName>
</protein>
<dbReference type="Pfam" id="PF04339">
    <property type="entry name" value="FemAB_like"/>
    <property type="match status" value="1"/>
</dbReference>
<evidence type="ECO:0000313" key="1">
    <source>
        <dbReference type="EMBL" id="MET1492117.1"/>
    </source>
</evidence>
<comment type="caution">
    <text evidence="1">The sequence shown here is derived from an EMBL/GenBank/DDBJ whole genome shotgun (WGS) entry which is preliminary data.</text>
</comment>
<sequence length="390" mass="44287">MELRHHARIDEIPADAWDGLAGSDQPFLRHAWFAALEDAGCTGAGSGWQAAHATLWDEARLVAAMPLYLKQHSMGEYVFDWSWADAYARNGLDYYPKWLAAIPFTPVPGQRVLGVNAEARRTLLQGVLESARQSGLSSFHMLFAQPDELAWADEAGCLTRHAVQFHWQNRGYPDFDAFLAALTRDKRKKIRQERRYVREAGVSLRTLEGAAIEPEHWAFFTRCYERTYALHHSAPYLNLDFFQRLGRSLPAHCVLLIARQQDEDIAASLLLRDHDTLYGRYWGALREVSCLHFEACYYAPIDYAIAHGIARFEGGAQGEHKLARGLEPVATQSRHWIAEPRFREAIARFLEREALGMAQYIDELDAHNPVRQPPLAMTAGNGFRKSGKIR</sequence>
<gene>
    <name evidence="1" type="ORF">ABVT11_19930</name>
</gene>
<name>A0ABV2CWJ8_9RHOO</name>
<dbReference type="RefSeq" id="WP_345927919.1">
    <property type="nucleotide sequence ID" value="NZ_JBDIVF010000005.1"/>
</dbReference>
<dbReference type="Proteomes" id="UP001548590">
    <property type="component" value="Unassembled WGS sequence"/>
</dbReference>
<evidence type="ECO:0000313" key="2">
    <source>
        <dbReference type="Proteomes" id="UP001548590"/>
    </source>
</evidence>
<dbReference type="InterPro" id="IPR016181">
    <property type="entry name" value="Acyl_CoA_acyltransferase"/>
</dbReference>
<accession>A0ABV2CWJ8</accession>
<reference evidence="1 2" key="1">
    <citation type="submission" date="2024-07" db="EMBL/GenBank/DDBJ databases">
        <title>Uliginosibacterium paludis KCTC:42655.</title>
        <authorList>
            <person name="Kim M.K."/>
        </authorList>
    </citation>
    <scope>NUCLEOTIDE SEQUENCE [LARGE SCALE GENOMIC DNA]</scope>
    <source>
        <strain evidence="1 2">KCTC 42655</strain>
    </source>
</reference>
<dbReference type="SUPFAM" id="SSF55729">
    <property type="entry name" value="Acyl-CoA N-acyltransferases (Nat)"/>
    <property type="match status" value="1"/>
</dbReference>
<keyword evidence="2" id="KW-1185">Reference proteome</keyword>
<dbReference type="EMBL" id="JBEWLZ010000021">
    <property type="protein sequence ID" value="MET1492117.1"/>
    <property type="molecule type" value="Genomic_DNA"/>
</dbReference>